<dbReference type="EMBL" id="CP007139">
    <property type="protein sequence ID" value="AIE84940.1"/>
    <property type="molecule type" value="Genomic_DNA"/>
</dbReference>
<keyword evidence="2" id="KW-1185">Reference proteome</keyword>
<accession>A0A068NQA5</accession>
<dbReference type="Proteomes" id="UP000027982">
    <property type="component" value="Chromosome"/>
</dbReference>
<dbReference type="KEGG" id="fgi:OP10G_1572"/>
<evidence type="ECO:0000313" key="2">
    <source>
        <dbReference type="Proteomes" id="UP000027982"/>
    </source>
</evidence>
<protein>
    <recommendedName>
        <fullName evidence="3">Peptidase S55 domain-containing protein</fullName>
    </recommendedName>
</protein>
<gene>
    <name evidence="1" type="ORF">OP10G_1572</name>
</gene>
<dbReference type="AlphaFoldDB" id="A0A068NQA5"/>
<sequence length="429" mass="45223">MRIKPVGISTAGLGLLIAAGCGGGGGSSTAPVDRPEGKVVTDNPRGWVSWADLQQIPLDSQLQARISDHGTDVYERPVFLRSTYEEGGDKKALIEPAVGAADGEGDSGTPVLYKGKVVGAIYAGADIHHLYVRSIEQMMEATRSWGAAPKIFVSTTEPDFINALLKRQPADFAKRVVVQSPPKVGSAATRAIDTHPIPGRKFAATFVSGPDVSIYTLATFTLQAADGRWLASGHSIEGAGAGAGARKLPVSTAFADGRLDNGDIWAHPIGVAYGTLTNDTQYGSVVDATANRAVLTPLITKYALDGVGFTTTHQVSDDNDSDEEQFATQSGLLTGIFHTIGASRKQVHGNAVLKVTYPDGTINTYDFTADPNNSGELQGTGEDVFFSIEFWVQDKLSGLVSLEKEPSKVELTVDLVSGPPTPPTAKKAK</sequence>
<evidence type="ECO:0008006" key="3">
    <source>
        <dbReference type="Google" id="ProtNLM"/>
    </source>
</evidence>
<evidence type="ECO:0000313" key="1">
    <source>
        <dbReference type="EMBL" id="AIE84940.1"/>
    </source>
</evidence>
<dbReference type="RefSeq" id="WP_025226452.1">
    <property type="nucleotide sequence ID" value="NZ_CP007139.1"/>
</dbReference>
<organism evidence="1 2">
    <name type="scientific">Fimbriimonas ginsengisoli Gsoil 348</name>
    <dbReference type="NCBI Taxonomy" id="661478"/>
    <lineage>
        <taxon>Bacteria</taxon>
        <taxon>Bacillati</taxon>
        <taxon>Armatimonadota</taxon>
        <taxon>Fimbriimonadia</taxon>
        <taxon>Fimbriimonadales</taxon>
        <taxon>Fimbriimonadaceae</taxon>
        <taxon>Fimbriimonas</taxon>
    </lineage>
</organism>
<proteinExistence type="predicted"/>
<name>A0A068NQA5_FIMGI</name>
<dbReference type="HOGENOM" id="CLU_672224_0_0_0"/>
<reference evidence="1 2" key="1">
    <citation type="journal article" date="2014" name="PLoS ONE">
        <title>The first complete genome sequence of the class fimbriimonadia in the phylum armatimonadetes.</title>
        <authorList>
            <person name="Hu Z.Y."/>
            <person name="Wang Y.Z."/>
            <person name="Im W.T."/>
            <person name="Wang S.Y."/>
            <person name="Zhao G.P."/>
            <person name="Zheng H.J."/>
            <person name="Quan Z.X."/>
        </authorList>
    </citation>
    <scope>NUCLEOTIDE SEQUENCE [LARGE SCALE GENOMIC DNA]</scope>
    <source>
        <strain evidence="1">Gsoil 348</strain>
    </source>
</reference>
<dbReference type="PROSITE" id="PS51257">
    <property type="entry name" value="PROKAR_LIPOPROTEIN"/>
    <property type="match status" value="1"/>
</dbReference>